<evidence type="ECO:0008006" key="3">
    <source>
        <dbReference type="Google" id="ProtNLM"/>
    </source>
</evidence>
<reference evidence="1 2" key="1">
    <citation type="submission" date="2016-10" db="EMBL/GenBank/DDBJ databases">
        <title>Hydorgenophaga sp. LPB0072 isolated from gastropod.</title>
        <authorList>
            <person name="Kim E."/>
            <person name="Yi H."/>
        </authorList>
    </citation>
    <scope>NUCLEOTIDE SEQUENCE [LARGE SCALE GENOMIC DNA]</scope>
    <source>
        <strain evidence="1 2">LPB0072</strain>
    </source>
</reference>
<dbReference type="GO" id="GO:0008237">
    <property type="term" value="F:metallopeptidase activity"/>
    <property type="evidence" value="ECO:0007669"/>
    <property type="project" value="InterPro"/>
</dbReference>
<evidence type="ECO:0000313" key="2">
    <source>
        <dbReference type="Proteomes" id="UP000185680"/>
    </source>
</evidence>
<dbReference type="STRING" id="1763535.LPB072_08855"/>
<proteinExistence type="predicted"/>
<dbReference type="PANTHER" id="PTHR30164:SF2">
    <property type="entry name" value="PROTEIN MTFA"/>
    <property type="match status" value="1"/>
</dbReference>
<dbReference type="InterPro" id="IPR024079">
    <property type="entry name" value="MetalloPept_cat_dom_sf"/>
</dbReference>
<dbReference type="EMBL" id="CP017476">
    <property type="protein sequence ID" value="AOW12938.1"/>
    <property type="molecule type" value="Genomic_DNA"/>
</dbReference>
<dbReference type="PANTHER" id="PTHR30164">
    <property type="entry name" value="MTFA PEPTIDASE"/>
    <property type="match status" value="1"/>
</dbReference>
<dbReference type="RefSeq" id="WP_066094326.1">
    <property type="nucleotide sequence ID" value="NZ_CP017476.1"/>
</dbReference>
<dbReference type="KEGG" id="hyl:LPB072_08855"/>
<gene>
    <name evidence="1" type="ORF">LPB072_08855</name>
</gene>
<dbReference type="GO" id="GO:0005829">
    <property type="term" value="C:cytosol"/>
    <property type="evidence" value="ECO:0007669"/>
    <property type="project" value="TreeGrafter"/>
</dbReference>
<dbReference type="Pfam" id="PF06167">
    <property type="entry name" value="Peptidase_M90"/>
    <property type="match status" value="1"/>
</dbReference>
<protein>
    <recommendedName>
        <fullName evidence="3">Zinc-dependent peptidase</fullName>
    </recommendedName>
</protein>
<dbReference type="InterPro" id="IPR042252">
    <property type="entry name" value="MtfA_N"/>
</dbReference>
<name>A0A1D8NV05_9BURK</name>
<dbReference type="SUPFAM" id="SSF55486">
    <property type="entry name" value="Metalloproteases ('zincins'), catalytic domain"/>
    <property type="match status" value="1"/>
</dbReference>
<dbReference type="CDD" id="cd20169">
    <property type="entry name" value="Peptidase_M90_mtfA"/>
    <property type="match status" value="1"/>
</dbReference>
<dbReference type="InterPro" id="IPR010384">
    <property type="entry name" value="MtfA_fam"/>
</dbReference>
<sequence>MNLLQQWLPRGWRRMPALPEPVWRATVEAQPFLRNLSMPELKRLERLCRHFLLEKAFYGAHNLVVTDAMALSIAAQACLPLLHLPGPGQPDLQSKPWHSLDWYDDFVGIVVQPDAAVAKRKVTDASGVVHHYRETLAGEAMQGGPVMLSWAEVARAPWAAEAGSNVVIHEFVHKMDMRGTTRGQTADGAPDWSNACLGSLKGAPARAHWQATMNTAFEAFKEALNMSERFGADKPWLDAYGATQPGEFFAVTCEAYFVNRQRFEQEFPSLLALYDSFFKPEALNR</sequence>
<organism evidence="1 2">
    <name type="scientific">Hydrogenophaga crassostreae</name>
    <dbReference type="NCBI Taxonomy" id="1763535"/>
    <lineage>
        <taxon>Bacteria</taxon>
        <taxon>Pseudomonadati</taxon>
        <taxon>Pseudomonadota</taxon>
        <taxon>Betaproteobacteria</taxon>
        <taxon>Burkholderiales</taxon>
        <taxon>Comamonadaceae</taxon>
        <taxon>Hydrogenophaga</taxon>
    </lineage>
</organism>
<dbReference type="OrthoDB" id="9786424at2"/>
<evidence type="ECO:0000313" key="1">
    <source>
        <dbReference type="EMBL" id="AOW12938.1"/>
    </source>
</evidence>
<dbReference type="Proteomes" id="UP000185680">
    <property type="component" value="Chromosome"/>
</dbReference>
<dbReference type="Gene3D" id="3.40.390.10">
    <property type="entry name" value="Collagenase (Catalytic Domain)"/>
    <property type="match status" value="1"/>
</dbReference>
<dbReference type="Gene3D" id="1.10.472.150">
    <property type="entry name" value="Glucose-regulated metallo-peptidase M90, N-terminal domain"/>
    <property type="match status" value="1"/>
</dbReference>
<dbReference type="GO" id="GO:0004177">
    <property type="term" value="F:aminopeptidase activity"/>
    <property type="evidence" value="ECO:0007669"/>
    <property type="project" value="TreeGrafter"/>
</dbReference>
<dbReference type="AlphaFoldDB" id="A0A1D8NV05"/>
<accession>A0A1D8NV05</accession>